<comment type="similarity">
    <text evidence="1 9 10">Belongs to the class-I aminoacyl-tRNA synthetase family.</text>
</comment>
<feature type="domain" description="Aminoacyl-tRNA synthetase class Ia" evidence="11">
    <location>
        <begin position="454"/>
        <end position="603"/>
    </location>
</feature>
<evidence type="ECO:0000313" key="16">
    <source>
        <dbReference type="Proteomes" id="UP000471640"/>
    </source>
</evidence>
<dbReference type="NCBIfam" id="TIGR00396">
    <property type="entry name" value="leuS_bact"/>
    <property type="match status" value="1"/>
</dbReference>
<comment type="caution">
    <text evidence="15">The sequence shown here is derived from an EMBL/GenBank/DDBJ whole genome shotgun (WGS) entry which is preliminary data.</text>
</comment>
<evidence type="ECO:0000256" key="5">
    <source>
        <dbReference type="ARBA" id="ARBA00022840"/>
    </source>
</evidence>
<dbReference type="GO" id="GO:0005524">
    <property type="term" value="F:ATP binding"/>
    <property type="evidence" value="ECO:0007669"/>
    <property type="project" value="UniProtKB-UniRule"/>
</dbReference>
<dbReference type="CDD" id="cd00812">
    <property type="entry name" value="LeuRS_core"/>
    <property type="match status" value="1"/>
</dbReference>
<feature type="domain" description="Methionyl/Valyl/Leucyl/Isoleucyl-tRNA synthetase anticodon-binding" evidence="12">
    <location>
        <begin position="732"/>
        <end position="853"/>
    </location>
</feature>
<keyword evidence="3 9" id="KW-0436">Ligase</keyword>
<evidence type="ECO:0000259" key="12">
    <source>
        <dbReference type="Pfam" id="PF08264"/>
    </source>
</evidence>
<dbReference type="Gene3D" id="3.10.20.590">
    <property type="match status" value="1"/>
</dbReference>
<comment type="subcellular location">
    <subcellularLocation>
        <location evidence="9">Cytoplasm</location>
    </subcellularLocation>
</comment>
<evidence type="ECO:0000256" key="4">
    <source>
        <dbReference type="ARBA" id="ARBA00022741"/>
    </source>
</evidence>
<feature type="short sequence motif" description="'HIGH' region" evidence="9">
    <location>
        <begin position="42"/>
        <end position="52"/>
    </location>
</feature>
<dbReference type="Gene3D" id="3.40.50.620">
    <property type="entry name" value="HUPs"/>
    <property type="match status" value="1"/>
</dbReference>
<reference evidence="15 16" key="2">
    <citation type="submission" date="2020-02" db="EMBL/GenBank/DDBJ databases">
        <title>Genome sequences of Thiorhodococcus mannitoliphagus and Thiorhodococcus minor, purple sulfur photosynthetic bacteria in the gammaproteobacterial family, Chromatiaceae.</title>
        <authorList>
            <person name="Aviles F.A."/>
            <person name="Meyer T.E."/>
            <person name="Kyndt J.A."/>
        </authorList>
    </citation>
    <scope>NUCLEOTIDE SEQUENCE [LARGE SCALE GENOMIC DNA]</scope>
    <source>
        <strain evidence="15 16">DSM 18266</strain>
    </source>
</reference>
<evidence type="ECO:0000313" key="15">
    <source>
        <dbReference type="EMBL" id="NEX21465.1"/>
    </source>
</evidence>
<dbReference type="Pfam" id="PF00133">
    <property type="entry name" value="tRNA-synt_1"/>
    <property type="match status" value="2"/>
</dbReference>
<dbReference type="GO" id="GO:0002161">
    <property type="term" value="F:aminoacyl-tRNA deacylase activity"/>
    <property type="evidence" value="ECO:0007669"/>
    <property type="project" value="InterPro"/>
</dbReference>
<dbReference type="Pfam" id="PF09334">
    <property type="entry name" value="tRNA-synt_1g"/>
    <property type="match status" value="1"/>
</dbReference>
<keyword evidence="2 9" id="KW-0963">Cytoplasm</keyword>
<evidence type="ECO:0000259" key="11">
    <source>
        <dbReference type="Pfam" id="PF00133"/>
    </source>
</evidence>
<proteinExistence type="inferred from homology"/>
<dbReference type="RefSeq" id="WP_164654564.1">
    <property type="nucleotide sequence ID" value="NZ_JAAIJR010000056.1"/>
</dbReference>
<dbReference type="PANTHER" id="PTHR43740:SF2">
    <property type="entry name" value="LEUCINE--TRNA LIGASE, MITOCHONDRIAL"/>
    <property type="match status" value="1"/>
</dbReference>
<protein>
    <recommendedName>
        <fullName evidence="9">Leucine--tRNA ligase</fullName>
        <ecNumber evidence="9">6.1.1.4</ecNumber>
    </recommendedName>
    <alternativeName>
        <fullName evidence="9">Leucyl-tRNA synthetase</fullName>
        <shortName evidence="9">LeuRS</shortName>
    </alternativeName>
</protein>
<dbReference type="PANTHER" id="PTHR43740">
    <property type="entry name" value="LEUCYL-TRNA SYNTHETASE"/>
    <property type="match status" value="1"/>
</dbReference>
<comment type="catalytic activity">
    <reaction evidence="8 9">
        <text>tRNA(Leu) + L-leucine + ATP = L-leucyl-tRNA(Leu) + AMP + diphosphate</text>
        <dbReference type="Rhea" id="RHEA:11688"/>
        <dbReference type="Rhea" id="RHEA-COMP:9613"/>
        <dbReference type="Rhea" id="RHEA-COMP:9622"/>
        <dbReference type="ChEBI" id="CHEBI:30616"/>
        <dbReference type="ChEBI" id="CHEBI:33019"/>
        <dbReference type="ChEBI" id="CHEBI:57427"/>
        <dbReference type="ChEBI" id="CHEBI:78442"/>
        <dbReference type="ChEBI" id="CHEBI:78494"/>
        <dbReference type="ChEBI" id="CHEBI:456215"/>
        <dbReference type="EC" id="6.1.1.4"/>
    </reaction>
</comment>
<evidence type="ECO:0000256" key="3">
    <source>
        <dbReference type="ARBA" id="ARBA00022598"/>
    </source>
</evidence>
<accession>A0A6P1E154</accession>
<dbReference type="HAMAP" id="MF_00049_B">
    <property type="entry name" value="Leu_tRNA_synth_B"/>
    <property type="match status" value="1"/>
</dbReference>
<dbReference type="InterPro" id="IPR009080">
    <property type="entry name" value="tRNAsynth_Ia_anticodon-bd"/>
</dbReference>
<dbReference type="Gene3D" id="1.10.730.10">
    <property type="entry name" value="Isoleucyl-tRNA Synthetase, Domain 1"/>
    <property type="match status" value="2"/>
</dbReference>
<dbReference type="FunFam" id="2.20.28.290:FF:000001">
    <property type="entry name" value="Leucine--tRNA ligase"/>
    <property type="match status" value="1"/>
</dbReference>
<dbReference type="Gene3D" id="2.20.28.290">
    <property type="match status" value="1"/>
</dbReference>
<evidence type="ECO:0000256" key="2">
    <source>
        <dbReference type="ARBA" id="ARBA00022490"/>
    </source>
</evidence>
<dbReference type="InterPro" id="IPR025709">
    <property type="entry name" value="Leu_tRNA-synth_edit"/>
</dbReference>
<dbReference type="Pfam" id="PF13603">
    <property type="entry name" value="tRNA-synt_1_2"/>
    <property type="match status" value="1"/>
</dbReference>
<dbReference type="EMBL" id="JAAIJR010000056">
    <property type="protein sequence ID" value="NEX21465.1"/>
    <property type="molecule type" value="Genomic_DNA"/>
</dbReference>
<evidence type="ECO:0000256" key="9">
    <source>
        <dbReference type="HAMAP-Rule" id="MF_00049"/>
    </source>
</evidence>
<sequence>MQTDYDPRAVEAAAQRYWEDNQSFKAVEDASREKFYCLSMFPYPSGRLHMGHVRNYTIGDVIARHQRMLGKNVLQPMGWDAFGLPAENAAIQHGIPPSQWTKSNVAYMKGQLKQLGFGYDWDRELATCDPDYYRWEQWLFTRLMAKGLAYRSRATVNWDPVDQTVLANEQVIDGKGWRSGAAVEKREIEQWFVRITDYAQELLDALDGLDGWPERVRTMQRNWIGRSEGVHMDFGIQGSDEVLGIYTTRPDTVMGVTYVAVAAEHPLAHRAAENNSELTAFIEECRQGGTSEAEIETMEKKGHRLGIDAIHPITGEPVPIFAANFVLMGYGTGAVMAVPAHDHRDFDFAKKYNIPIKPVIVPPEWQGRQIYKLIVSNDAIGDRPIAGESPALGVSGEPALDPLQFDKWDERFEQRGVLFDSGPFDGLDFDQALDAIANWLSERGKGSKTVNFRLRDWGVSRQRYWGCPLPVVQTADGDVRAETHLPVRLPDDVVVDGSGSPLKRMPAFFELPNGEARETDTFDTFFESSWYYARYCSADCDTAMLDERAKYWLPVDQYVGGIEHAVLHLLYARFFHKLMRDEGLVDCDEPFARLLTQGMVIAETWYRDEADGRKQWFNPADVEVQRDEKGKIIGATLKADGQPVYFGGIEKMSKSKNNGVDPQTLTERYGADTVRLYTMFTSPPDQSLEWNDEGVEGAFRFIKRLWALAVGEAELMRAAGDPVDLDESAQAARREIHGALKKALFDYERQQFNTVVSACMSMVNVLYKLEDSPARAPLLREGVSIVLRLLAPIAPHVTHHLWLELGLGEDILQSSWPQVDASALKQDNLEYVVQVNGKVRGSVKVPVDADKDAVQAAALANEQISKFVGDGTIRKVILVPKKLLNIVVSAA</sequence>
<keyword evidence="5 9" id="KW-0067">ATP-binding</keyword>
<evidence type="ECO:0000256" key="6">
    <source>
        <dbReference type="ARBA" id="ARBA00022917"/>
    </source>
</evidence>
<reference evidence="16" key="1">
    <citation type="journal article" date="2020" name="Microbiol. Resour. Announc.">
        <title>Draft Genome Sequences of Thiorhodococcus mannitoliphagus and Thiorhodococcus minor, Purple Sulfur Photosynthetic Bacteria in the Gammaproteobacterial Family Chromatiaceae.</title>
        <authorList>
            <person name="Aviles F.A."/>
            <person name="Meyer T.E."/>
            <person name="Kyndt J.A."/>
        </authorList>
    </citation>
    <scope>NUCLEOTIDE SEQUENCE [LARGE SCALE GENOMIC DNA]</scope>
    <source>
        <strain evidence="16">DSM 18266</strain>
    </source>
</reference>
<feature type="binding site" evidence="9">
    <location>
        <position position="654"/>
    </location>
    <ligand>
        <name>ATP</name>
        <dbReference type="ChEBI" id="CHEBI:30616"/>
    </ligand>
</feature>
<dbReference type="InterPro" id="IPR002302">
    <property type="entry name" value="Leu-tRNA-ligase"/>
</dbReference>
<dbReference type="GO" id="GO:0004823">
    <property type="term" value="F:leucine-tRNA ligase activity"/>
    <property type="evidence" value="ECO:0007669"/>
    <property type="project" value="UniProtKB-UniRule"/>
</dbReference>
<feature type="domain" description="Aminoacyl-tRNA synthetase class Ia" evidence="11">
    <location>
        <begin position="650"/>
        <end position="688"/>
    </location>
</feature>
<evidence type="ECO:0000259" key="14">
    <source>
        <dbReference type="Pfam" id="PF13603"/>
    </source>
</evidence>
<keyword evidence="6 9" id="KW-0648">Protein biosynthesis</keyword>
<dbReference type="InterPro" id="IPR014729">
    <property type="entry name" value="Rossmann-like_a/b/a_fold"/>
</dbReference>
<dbReference type="InterPro" id="IPR001412">
    <property type="entry name" value="aa-tRNA-synth_I_CS"/>
</dbReference>
<dbReference type="PROSITE" id="PS00178">
    <property type="entry name" value="AA_TRNA_LIGASE_I"/>
    <property type="match status" value="1"/>
</dbReference>
<dbReference type="EC" id="6.1.1.4" evidence="9"/>
<evidence type="ECO:0000256" key="8">
    <source>
        <dbReference type="ARBA" id="ARBA00047469"/>
    </source>
</evidence>
<evidence type="ECO:0000256" key="10">
    <source>
        <dbReference type="RuleBase" id="RU363035"/>
    </source>
</evidence>
<dbReference type="FunFam" id="1.10.730.10:FF:000003">
    <property type="entry name" value="Leucine--tRNA ligase"/>
    <property type="match status" value="1"/>
</dbReference>
<organism evidence="15 16">
    <name type="scientific">Thiorhodococcus mannitoliphagus</name>
    <dbReference type="NCBI Taxonomy" id="329406"/>
    <lineage>
        <taxon>Bacteria</taxon>
        <taxon>Pseudomonadati</taxon>
        <taxon>Pseudomonadota</taxon>
        <taxon>Gammaproteobacteria</taxon>
        <taxon>Chromatiales</taxon>
        <taxon>Chromatiaceae</taxon>
        <taxon>Thiorhodococcus</taxon>
    </lineage>
</organism>
<keyword evidence="16" id="KW-1185">Reference proteome</keyword>
<evidence type="ECO:0000256" key="1">
    <source>
        <dbReference type="ARBA" id="ARBA00005594"/>
    </source>
</evidence>
<gene>
    <name evidence="9" type="primary">leuS</name>
    <name evidence="15" type="ORF">G3480_14270</name>
</gene>
<dbReference type="FunFam" id="3.10.20.590:FF:000001">
    <property type="entry name" value="Leucine--tRNA ligase"/>
    <property type="match status" value="1"/>
</dbReference>
<dbReference type="SUPFAM" id="SSF52374">
    <property type="entry name" value="Nucleotidylyl transferase"/>
    <property type="match status" value="1"/>
</dbReference>
<dbReference type="InterPro" id="IPR002300">
    <property type="entry name" value="aa-tRNA-synth_Ia"/>
</dbReference>
<dbReference type="SUPFAM" id="SSF47323">
    <property type="entry name" value="Anticodon-binding domain of a subclass of class I aminoacyl-tRNA synthetases"/>
    <property type="match status" value="1"/>
</dbReference>
<evidence type="ECO:0000259" key="13">
    <source>
        <dbReference type="Pfam" id="PF09334"/>
    </source>
</evidence>
<dbReference type="CDD" id="cd07958">
    <property type="entry name" value="Anticodon_Ia_Leu_BEm"/>
    <property type="match status" value="1"/>
</dbReference>
<keyword evidence="7 9" id="KW-0030">Aminoacyl-tRNA synthetase</keyword>
<dbReference type="InterPro" id="IPR015413">
    <property type="entry name" value="Methionyl/Leucyl_tRNA_Synth"/>
</dbReference>
<dbReference type="Gene3D" id="3.90.740.10">
    <property type="entry name" value="Valyl/Leucyl/Isoleucyl-tRNA synthetase, editing domain"/>
    <property type="match status" value="1"/>
</dbReference>
<evidence type="ECO:0000256" key="7">
    <source>
        <dbReference type="ARBA" id="ARBA00023146"/>
    </source>
</evidence>
<name>A0A6P1E154_9GAMM</name>
<dbReference type="GO" id="GO:0006429">
    <property type="term" value="P:leucyl-tRNA aminoacylation"/>
    <property type="evidence" value="ECO:0007669"/>
    <property type="project" value="UniProtKB-UniRule"/>
</dbReference>
<dbReference type="Proteomes" id="UP000471640">
    <property type="component" value="Unassembled WGS sequence"/>
</dbReference>
<dbReference type="InterPro" id="IPR009008">
    <property type="entry name" value="Val/Leu/Ile-tRNA-synth_edit"/>
</dbReference>
<dbReference type="SUPFAM" id="SSF50677">
    <property type="entry name" value="ValRS/IleRS/LeuRS editing domain"/>
    <property type="match status" value="1"/>
</dbReference>
<feature type="domain" description="Methionyl/Leucyl tRNA synthetase" evidence="13">
    <location>
        <begin position="39"/>
        <end position="171"/>
    </location>
</feature>
<dbReference type="FunFam" id="3.40.50.620:FF:000395">
    <property type="entry name" value="Leucine--tRNA ligase"/>
    <property type="match status" value="1"/>
</dbReference>
<dbReference type="PRINTS" id="PR00985">
    <property type="entry name" value="TRNASYNTHLEU"/>
</dbReference>
<keyword evidence="4 9" id="KW-0547">Nucleotide-binding</keyword>
<dbReference type="GO" id="GO:0005829">
    <property type="term" value="C:cytosol"/>
    <property type="evidence" value="ECO:0007669"/>
    <property type="project" value="TreeGrafter"/>
</dbReference>
<feature type="domain" description="Leucyl-tRNA synthetase editing" evidence="14">
    <location>
        <begin position="221"/>
        <end position="366"/>
    </location>
</feature>
<dbReference type="AlphaFoldDB" id="A0A6P1E154"/>
<dbReference type="InterPro" id="IPR013155">
    <property type="entry name" value="M/V/L/I-tRNA-synth_anticd-bd"/>
</dbReference>
<dbReference type="Pfam" id="PF08264">
    <property type="entry name" value="Anticodon_1"/>
    <property type="match status" value="1"/>
</dbReference>
<feature type="short sequence motif" description="'KMSKS' region" evidence="9">
    <location>
        <begin position="651"/>
        <end position="655"/>
    </location>
</feature>